<dbReference type="Gene3D" id="1.10.287.70">
    <property type="match status" value="1"/>
</dbReference>
<dbReference type="Pfam" id="PF07885">
    <property type="entry name" value="Ion_trans_2"/>
    <property type="match status" value="1"/>
</dbReference>
<keyword evidence="8" id="KW-0325">Glycoprotein</keyword>
<sequence length="353" mass="39991">MPYRKFCLWGLVALGYVLVSPSVFAKTLRVGTNPLPPLVFVKSTQEQPVGYSIELWDKVARQLKVEYEFVVFDSTAELLEAVKLGNVDVGISGITITSDREQYLDFSQSYYETGLQILILDQPKHPILAFFQYFISWTTLQALGVLLVVSLAIAHLVWFFEHRSNPQMFAKSYLLGIWEAFWWAIVTAATVGYGDRVPKGFIGRLIALFWMLFGIFIFAYFTASITANKIQEQISGPKDLDGKRVAVIGGTTSASYMQTRPVKLVRFKRWQQAYEALNAGEVDAVVGDAPTLRYEAARTPEFRVVGRLFNQQDYGIALPTGSTYRKPINIILLKLKEQEDLKVLAQKWFPDNE</sequence>
<evidence type="ECO:0000256" key="8">
    <source>
        <dbReference type="ARBA" id="ARBA00023180"/>
    </source>
</evidence>
<keyword evidence="6 10" id="KW-0472">Membrane</keyword>
<evidence type="ECO:0000313" key="13">
    <source>
        <dbReference type="EMBL" id="MBD2185728.1"/>
    </source>
</evidence>
<feature type="transmembrane region" description="Helical" evidence="10">
    <location>
        <begin position="134"/>
        <end position="160"/>
    </location>
</feature>
<dbReference type="Gene3D" id="3.40.190.10">
    <property type="entry name" value="Periplasmic binding protein-like II"/>
    <property type="match status" value="2"/>
</dbReference>
<keyword evidence="3 10" id="KW-0812">Transmembrane</keyword>
<dbReference type="InterPro" id="IPR001320">
    <property type="entry name" value="Iontro_rcpt_C"/>
</dbReference>
<keyword evidence="2" id="KW-0813">Transport</keyword>
<gene>
    <name evidence="13" type="ORF">H6G03_32490</name>
</gene>
<dbReference type="Proteomes" id="UP000641646">
    <property type="component" value="Unassembled WGS sequence"/>
</dbReference>
<comment type="subcellular location">
    <subcellularLocation>
        <location evidence="1">Membrane</location>
        <topology evidence="1">Multi-pass membrane protein</topology>
    </subcellularLocation>
</comment>
<dbReference type="SMART" id="SM00062">
    <property type="entry name" value="PBPb"/>
    <property type="match status" value="1"/>
</dbReference>
<dbReference type="Pfam" id="PF00497">
    <property type="entry name" value="SBP_bac_3"/>
    <property type="match status" value="1"/>
</dbReference>
<name>A0A926VL68_9CYAN</name>
<feature type="domain" description="Solute-binding protein family 3/N-terminal" evidence="11">
    <location>
        <begin position="27"/>
        <end position="352"/>
    </location>
</feature>
<evidence type="ECO:0000256" key="2">
    <source>
        <dbReference type="ARBA" id="ARBA00022448"/>
    </source>
</evidence>
<accession>A0A926VL68</accession>
<evidence type="ECO:0000256" key="9">
    <source>
        <dbReference type="ARBA" id="ARBA00023303"/>
    </source>
</evidence>
<keyword evidence="9" id="KW-0407">Ion channel</keyword>
<dbReference type="InterPro" id="IPR015683">
    <property type="entry name" value="Ionotropic_Glu_rcpt"/>
</dbReference>
<evidence type="ECO:0000259" key="11">
    <source>
        <dbReference type="SMART" id="SM00062"/>
    </source>
</evidence>
<dbReference type="InterPro" id="IPR001638">
    <property type="entry name" value="Solute-binding_3/MltF_N"/>
</dbReference>
<evidence type="ECO:0000256" key="1">
    <source>
        <dbReference type="ARBA" id="ARBA00004141"/>
    </source>
</evidence>
<protein>
    <submittedName>
        <fullName evidence="13">Transporter substrate-binding domain-containing protein</fullName>
    </submittedName>
</protein>
<dbReference type="GO" id="GO:0016020">
    <property type="term" value="C:membrane"/>
    <property type="evidence" value="ECO:0007669"/>
    <property type="project" value="UniProtKB-SubCell"/>
</dbReference>
<dbReference type="EMBL" id="JACJPW010000139">
    <property type="protein sequence ID" value="MBD2185728.1"/>
    <property type="molecule type" value="Genomic_DNA"/>
</dbReference>
<dbReference type="SMART" id="SM00079">
    <property type="entry name" value="PBPe"/>
    <property type="match status" value="1"/>
</dbReference>
<reference evidence="13" key="1">
    <citation type="journal article" date="2015" name="ISME J.">
        <title>Draft Genome Sequence of Streptomyces incarnatus NRRL8089, which Produces the Nucleoside Antibiotic Sinefungin.</title>
        <authorList>
            <person name="Oshima K."/>
            <person name="Hattori M."/>
            <person name="Shimizu H."/>
            <person name="Fukuda K."/>
            <person name="Nemoto M."/>
            <person name="Inagaki K."/>
            <person name="Tamura T."/>
        </authorList>
    </citation>
    <scope>NUCLEOTIDE SEQUENCE</scope>
    <source>
        <strain evidence="13">FACHB-1375</strain>
    </source>
</reference>
<keyword evidence="4 10" id="KW-1133">Transmembrane helix</keyword>
<evidence type="ECO:0000256" key="5">
    <source>
        <dbReference type="ARBA" id="ARBA00023065"/>
    </source>
</evidence>
<evidence type="ECO:0000259" key="12">
    <source>
        <dbReference type="SMART" id="SM00079"/>
    </source>
</evidence>
<dbReference type="PANTHER" id="PTHR18966">
    <property type="entry name" value="IONOTROPIC GLUTAMATE RECEPTOR"/>
    <property type="match status" value="1"/>
</dbReference>
<feature type="transmembrane region" description="Helical" evidence="10">
    <location>
        <begin position="172"/>
        <end position="193"/>
    </location>
</feature>
<reference evidence="13" key="2">
    <citation type="submission" date="2020-08" db="EMBL/GenBank/DDBJ databases">
        <authorList>
            <person name="Chen M."/>
            <person name="Teng W."/>
            <person name="Zhao L."/>
            <person name="Hu C."/>
            <person name="Zhou Y."/>
            <person name="Han B."/>
            <person name="Song L."/>
            <person name="Shu W."/>
        </authorList>
    </citation>
    <scope>NUCLEOTIDE SEQUENCE</scope>
    <source>
        <strain evidence="13">FACHB-1375</strain>
    </source>
</reference>
<dbReference type="SUPFAM" id="SSF81324">
    <property type="entry name" value="Voltage-gated potassium channels"/>
    <property type="match status" value="1"/>
</dbReference>
<comment type="caution">
    <text evidence="13">The sequence shown here is derived from an EMBL/GenBank/DDBJ whole genome shotgun (WGS) entry which is preliminary data.</text>
</comment>
<dbReference type="PRINTS" id="PR00169">
    <property type="entry name" value="KCHANNEL"/>
</dbReference>
<organism evidence="13 14">
    <name type="scientific">Aerosakkonema funiforme FACHB-1375</name>
    <dbReference type="NCBI Taxonomy" id="2949571"/>
    <lineage>
        <taxon>Bacteria</taxon>
        <taxon>Bacillati</taxon>
        <taxon>Cyanobacteriota</taxon>
        <taxon>Cyanophyceae</taxon>
        <taxon>Oscillatoriophycideae</taxon>
        <taxon>Aerosakkonematales</taxon>
        <taxon>Aerosakkonemataceae</taxon>
        <taxon>Aerosakkonema</taxon>
    </lineage>
</organism>
<evidence type="ECO:0000256" key="7">
    <source>
        <dbReference type="ARBA" id="ARBA00023170"/>
    </source>
</evidence>
<dbReference type="AlphaFoldDB" id="A0A926VL68"/>
<keyword evidence="14" id="KW-1185">Reference proteome</keyword>
<dbReference type="GO" id="GO:0015276">
    <property type="term" value="F:ligand-gated monoatomic ion channel activity"/>
    <property type="evidence" value="ECO:0007669"/>
    <property type="project" value="InterPro"/>
</dbReference>
<feature type="transmembrane region" description="Helical" evidence="10">
    <location>
        <begin position="205"/>
        <end position="223"/>
    </location>
</feature>
<proteinExistence type="predicted"/>
<evidence type="ECO:0000256" key="3">
    <source>
        <dbReference type="ARBA" id="ARBA00022692"/>
    </source>
</evidence>
<keyword evidence="5" id="KW-0406">Ion transport</keyword>
<dbReference type="SUPFAM" id="SSF53850">
    <property type="entry name" value="Periplasmic binding protein-like II"/>
    <property type="match status" value="1"/>
</dbReference>
<keyword evidence="7" id="KW-0675">Receptor</keyword>
<evidence type="ECO:0000313" key="14">
    <source>
        <dbReference type="Proteomes" id="UP000641646"/>
    </source>
</evidence>
<dbReference type="InterPro" id="IPR013099">
    <property type="entry name" value="K_chnl_dom"/>
</dbReference>
<evidence type="ECO:0000256" key="6">
    <source>
        <dbReference type="ARBA" id="ARBA00023136"/>
    </source>
</evidence>
<evidence type="ECO:0000256" key="4">
    <source>
        <dbReference type="ARBA" id="ARBA00022989"/>
    </source>
</evidence>
<evidence type="ECO:0000256" key="10">
    <source>
        <dbReference type="SAM" id="Phobius"/>
    </source>
</evidence>
<feature type="domain" description="Ionotropic glutamate receptor C-terminal" evidence="12">
    <location>
        <begin position="27"/>
        <end position="351"/>
    </location>
</feature>